<dbReference type="KEGG" id="abp:AGABI1DRAFT64830"/>
<feature type="transmembrane region" description="Helical" evidence="1">
    <location>
        <begin position="166"/>
        <end position="185"/>
    </location>
</feature>
<accession>K5VLF9</accession>
<feature type="non-terminal residue" evidence="2">
    <location>
        <position position="1"/>
    </location>
</feature>
<dbReference type="InParanoid" id="K5VLF9"/>
<keyword evidence="1" id="KW-0812">Transmembrane</keyword>
<keyword evidence="1" id="KW-0472">Membrane</keyword>
<dbReference type="OrthoDB" id="9451547at2759"/>
<proteinExistence type="predicted"/>
<dbReference type="eggNOG" id="ENOG502SI8N">
    <property type="taxonomic scope" value="Eukaryota"/>
</dbReference>
<dbReference type="PANTHER" id="PTHR35043">
    <property type="entry name" value="TRANSCRIPTION FACTOR DOMAIN-CONTAINING PROTEIN"/>
    <property type="match status" value="1"/>
</dbReference>
<protein>
    <submittedName>
        <fullName evidence="2">Uncharacterized protein</fullName>
    </submittedName>
</protein>
<evidence type="ECO:0000313" key="3">
    <source>
        <dbReference type="Proteomes" id="UP000008493"/>
    </source>
</evidence>
<dbReference type="PANTHER" id="PTHR35043:SF7">
    <property type="entry name" value="TRANSCRIPTION FACTOR DOMAIN-CONTAINING PROTEIN"/>
    <property type="match status" value="1"/>
</dbReference>
<dbReference type="Proteomes" id="UP000008493">
    <property type="component" value="Unassembled WGS sequence"/>
</dbReference>
<evidence type="ECO:0000313" key="2">
    <source>
        <dbReference type="EMBL" id="EKM75224.1"/>
    </source>
</evidence>
<dbReference type="OMA" id="FRPHREY"/>
<dbReference type="RefSeq" id="XP_007334127.1">
    <property type="nucleotide sequence ID" value="XM_007334065.1"/>
</dbReference>
<sequence length="223" mass="26092">MTFATRRAPTCNDISSCRTLPNIVLSCITTILACTWVALHLNVPRPKTYQSFWRSWLRRIGWMIIALIAPEIITGIAIKELLEARKYDYARELDDKKFDSRWTLTHGFLAAMGGLRFYTKEGIREEFRPHREYHEDLGMQSIIQQIGLISSDDIKDKSKGDWISKLFVIFQTTWFIFQCIARWIVHLPVVELEVVTLAYAVQNIFIYSLWWHKPQGLSVPFHL</sequence>
<organism evidence="2 3">
    <name type="scientific">Agaricus bisporus var. burnettii (strain JB137-S8 / ATCC MYA-4627 / FGSC 10392)</name>
    <name type="common">White button mushroom</name>
    <dbReference type="NCBI Taxonomy" id="597362"/>
    <lineage>
        <taxon>Eukaryota</taxon>
        <taxon>Fungi</taxon>
        <taxon>Dikarya</taxon>
        <taxon>Basidiomycota</taxon>
        <taxon>Agaricomycotina</taxon>
        <taxon>Agaricomycetes</taxon>
        <taxon>Agaricomycetidae</taxon>
        <taxon>Agaricales</taxon>
        <taxon>Agaricineae</taxon>
        <taxon>Agaricaceae</taxon>
        <taxon>Agaricus</taxon>
    </lineage>
</organism>
<dbReference type="PROSITE" id="PS51257">
    <property type="entry name" value="PROKAR_LIPOPROTEIN"/>
    <property type="match status" value="1"/>
</dbReference>
<dbReference type="EMBL" id="JH971417">
    <property type="protein sequence ID" value="EKM75224.1"/>
    <property type="molecule type" value="Genomic_DNA"/>
</dbReference>
<dbReference type="AlphaFoldDB" id="K5VLF9"/>
<name>K5VLF9_AGABU</name>
<keyword evidence="3" id="KW-1185">Reference proteome</keyword>
<gene>
    <name evidence="2" type="ORF">AGABI1DRAFT_64830</name>
</gene>
<dbReference type="GeneID" id="18830509"/>
<keyword evidence="1" id="KW-1133">Transmembrane helix</keyword>
<evidence type="ECO:0000256" key="1">
    <source>
        <dbReference type="SAM" id="Phobius"/>
    </source>
</evidence>
<feature type="transmembrane region" description="Helical" evidence="1">
    <location>
        <begin position="60"/>
        <end position="82"/>
    </location>
</feature>
<feature type="transmembrane region" description="Helical" evidence="1">
    <location>
        <begin position="20"/>
        <end position="39"/>
    </location>
</feature>
<dbReference type="HOGENOM" id="CLU_022883_3_1_1"/>
<reference evidence="3" key="1">
    <citation type="journal article" date="2012" name="Proc. Natl. Acad. Sci. U.S.A.">
        <title>Genome sequence of the button mushroom Agaricus bisporus reveals mechanisms governing adaptation to a humic-rich ecological niche.</title>
        <authorList>
            <person name="Morin E."/>
            <person name="Kohler A."/>
            <person name="Baker A.R."/>
            <person name="Foulongne-Oriol M."/>
            <person name="Lombard V."/>
            <person name="Nagy L.G."/>
            <person name="Ohm R.A."/>
            <person name="Patyshakuliyeva A."/>
            <person name="Brun A."/>
            <person name="Aerts A.L."/>
            <person name="Bailey A.M."/>
            <person name="Billette C."/>
            <person name="Coutinho P.M."/>
            <person name="Deakin G."/>
            <person name="Doddapaneni H."/>
            <person name="Floudas D."/>
            <person name="Grimwood J."/>
            <person name="Hilden K."/>
            <person name="Kuees U."/>
            <person name="LaButti K.M."/>
            <person name="Lapidus A."/>
            <person name="Lindquist E.A."/>
            <person name="Lucas S.M."/>
            <person name="Murat C."/>
            <person name="Riley R.W."/>
            <person name="Salamov A.A."/>
            <person name="Schmutz J."/>
            <person name="Subramanian V."/>
            <person name="Woesten H.A.B."/>
            <person name="Xu J."/>
            <person name="Eastwood D.C."/>
            <person name="Foster G.D."/>
            <person name="Sonnenberg A.S."/>
            <person name="Cullen D."/>
            <person name="de Vries R.P."/>
            <person name="Lundell T."/>
            <person name="Hibbett D.S."/>
            <person name="Henrissat B."/>
            <person name="Burton K.S."/>
            <person name="Kerrigan R.W."/>
            <person name="Challen M.P."/>
            <person name="Grigoriev I.V."/>
            <person name="Martin F."/>
        </authorList>
    </citation>
    <scope>NUCLEOTIDE SEQUENCE [LARGE SCALE GENOMIC DNA]</scope>
    <source>
        <strain evidence="3">JB137-S8 / ATCC MYA-4627 / FGSC 10392</strain>
    </source>
</reference>